<accession>A0A2R6P2A9</accession>
<dbReference type="GO" id="GO:0016491">
    <property type="term" value="F:oxidoreductase activity"/>
    <property type="evidence" value="ECO:0007669"/>
    <property type="project" value="UniProtKB-KW"/>
</dbReference>
<comment type="cofactor">
    <cofactor evidence="1">
        <name>FAD</name>
        <dbReference type="ChEBI" id="CHEBI:57692"/>
    </cofactor>
</comment>
<keyword evidence="7" id="KW-1185">Reference proteome</keyword>
<protein>
    <recommendedName>
        <fullName evidence="8">Adrenodoxin-NADP(+) reductase</fullName>
    </recommendedName>
</protein>
<evidence type="ECO:0000256" key="4">
    <source>
        <dbReference type="ARBA" id="ARBA00022857"/>
    </source>
</evidence>
<evidence type="ECO:0000256" key="5">
    <source>
        <dbReference type="ARBA" id="ARBA00023002"/>
    </source>
</evidence>
<evidence type="ECO:0000313" key="6">
    <source>
        <dbReference type="EMBL" id="PSR84201.1"/>
    </source>
</evidence>
<dbReference type="InterPro" id="IPR055275">
    <property type="entry name" value="Ferredox_Rdtase"/>
</dbReference>
<keyword evidence="2" id="KW-0285">Flavoprotein</keyword>
<organism evidence="6 7">
    <name type="scientific">Hermanssonia centrifuga</name>
    <dbReference type="NCBI Taxonomy" id="98765"/>
    <lineage>
        <taxon>Eukaryota</taxon>
        <taxon>Fungi</taxon>
        <taxon>Dikarya</taxon>
        <taxon>Basidiomycota</taxon>
        <taxon>Agaricomycotina</taxon>
        <taxon>Agaricomycetes</taxon>
        <taxon>Polyporales</taxon>
        <taxon>Meruliaceae</taxon>
        <taxon>Hermanssonia</taxon>
    </lineage>
</organism>
<reference evidence="6 7" key="1">
    <citation type="submission" date="2018-02" db="EMBL/GenBank/DDBJ databases">
        <title>Genome sequence of the basidiomycete white-rot fungus Phlebia centrifuga.</title>
        <authorList>
            <person name="Granchi Z."/>
            <person name="Peng M."/>
            <person name="de Vries R.P."/>
            <person name="Hilden K."/>
            <person name="Makela M.R."/>
            <person name="Grigoriev I."/>
            <person name="Riley R."/>
        </authorList>
    </citation>
    <scope>NUCLEOTIDE SEQUENCE [LARGE SCALE GENOMIC DNA]</scope>
    <source>
        <strain evidence="6 7">FBCC195</strain>
    </source>
</reference>
<keyword evidence="4" id="KW-0521">NADP</keyword>
<dbReference type="PANTHER" id="PTHR48467:SF1">
    <property type="entry name" value="GLUTAMATE SYNTHASE 1 [NADH], CHLOROPLASTIC-LIKE"/>
    <property type="match status" value="1"/>
</dbReference>
<dbReference type="STRING" id="98765.A0A2R6P2A9"/>
<evidence type="ECO:0000256" key="1">
    <source>
        <dbReference type="ARBA" id="ARBA00001974"/>
    </source>
</evidence>
<dbReference type="Gene3D" id="3.50.50.60">
    <property type="entry name" value="FAD/NAD(P)-binding domain"/>
    <property type="match status" value="2"/>
</dbReference>
<dbReference type="AlphaFoldDB" id="A0A2R6P2A9"/>
<evidence type="ECO:0000256" key="3">
    <source>
        <dbReference type="ARBA" id="ARBA00022827"/>
    </source>
</evidence>
<dbReference type="OrthoDB" id="333024at2759"/>
<dbReference type="Proteomes" id="UP000186601">
    <property type="component" value="Unassembled WGS sequence"/>
</dbReference>
<dbReference type="SUPFAM" id="SSF51905">
    <property type="entry name" value="FAD/NAD(P)-binding domain"/>
    <property type="match status" value="1"/>
</dbReference>
<keyword evidence="3" id="KW-0274">FAD</keyword>
<sequence>MTDVFYLFASLSTVGWNQRLNQWMFKNINLSELSRKVIRPHYDSLRVHMYDRLWSPHGLVRYGVAPDHPEVKHVTVIGNGNVALDIARMLLSSPERLSRYDVPASVLDVLTRSQVRHVSVVGRRGPAQAAFTAKELREMMNLEGTALIPVDECIMTDAQKSPLERQHKRILDILKKGSKEKLGSTKRTWSLDFFRSPTGISTSEGSNGTPVTLNLAHTTLSPTGSAVPTGVHSDLRTSLVVTALGHTAETSTPWFDPKTGHVHASGGRVLDTEGRVIRRVYASGWAGRGARGVLATTMVDAYGVAETILGDTFPDAFQRDAVEGMPGGGENDTVNVDSMLPTAVDNDSLPRDVEEAVRVGQSTSYEDWKKIDAEEVRRGEEVGKERERMGWEDAKAFLQHLRSKASGT</sequence>
<keyword evidence="5" id="KW-0560">Oxidoreductase</keyword>
<evidence type="ECO:0008006" key="8">
    <source>
        <dbReference type="Google" id="ProtNLM"/>
    </source>
</evidence>
<dbReference type="InterPro" id="IPR036188">
    <property type="entry name" value="FAD/NAD-bd_sf"/>
</dbReference>
<evidence type="ECO:0000256" key="2">
    <source>
        <dbReference type="ARBA" id="ARBA00022630"/>
    </source>
</evidence>
<evidence type="ECO:0000313" key="7">
    <source>
        <dbReference type="Proteomes" id="UP000186601"/>
    </source>
</evidence>
<dbReference type="PANTHER" id="PTHR48467">
    <property type="entry name" value="GLUTAMATE SYNTHASE 1 [NADH], CHLOROPLASTIC-LIKE"/>
    <property type="match status" value="1"/>
</dbReference>
<dbReference type="EMBL" id="MLYV02000540">
    <property type="protein sequence ID" value="PSR84201.1"/>
    <property type="molecule type" value="Genomic_DNA"/>
</dbReference>
<comment type="caution">
    <text evidence="6">The sequence shown here is derived from an EMBL/GenBank/DDBJ whole genome shotgun (WGS) entry which is preliminary data.</text>
</comment>
<proteinExistence type="predicted"/>
<gene>
    <name evidence="6" type="ORF">PHLCEN_2v5489</name>
</gene>
<name>A0A2R6P2A9_9APHY</name>
<dbReference type="Gene3D" id="3.40.50.720">
    <property type="entry name" value="NAD(P)-binding Rossmann-like Domain"/>
    <property type="match status" value="2"/>
</dbReference>